<keyword evidence="2" id="KW-1185">Reference proteome</keyword>
<dbReference type="AlphaFoldDB" id="A0A6C0G1L8"/>
<protein>
    <submittedName>
        <fullName evidence="1">Uncharacterized protein</fullName>
    </submittedName>
</protein>
<evidence type="ECO:0000313" key="2">
    <source>
        <dbReference type="Proteomes" id="UP000476064"/>
    </source>
</evidence>
<dbReference type="RefSeq" id="WP_162357548.1">
    <property type="nucleotide sequence ID" value="NZ_CP048209.1"/>
</dbReference>
<dbReference type="EMBL" id="CP048209">
    <property type="protein sequence ID" value="QHT61109.1"/>
    <property type="molecule type" value="Genomic_DNA"/>
</dbReference>
<evidence type="ECO:0000313" key="1">
    <source>
        <dbReference type="EMBL" id="QHT61109.1"/>
    </source>
</evidence>
<gene>
    <name evidence="1" type="ORF">GXP70_14875</name>
</gene>
<organism evidence="1 2">
    <name type="scientific">Paenibacillus lycopersici</name>
    <dbReference type="NCBI Taxonomy" id="2704462"/>
    <lineage>
        <taxon>Bacteria</taxon>
        <taxon>Bacillati</taxon>
        <taxon>Bacillota</taxon>
        <taxon>Bacilli</taxon>
        <taxon>Bacillales</taxon>
        <taxon>Paenibacillaceae</taxon>
        <taxon>Paenibacillus</taxon>
    </lineage>
</organism>
<sequence length="79" mass="8910">MKNMKNIYDPKTFHIHGAAGRDVYPGAAQKAAMTRLRLLSKFDAAYAASIERESSPLHDRRTEVPLLGRNQAIWGIERT</sequence>
<name>A0A6C0G1L8_9BACL</name>
<dbReference type="KEGG" id="plyc:GXP70_14875"/>
<reference evidence="1 2" key="1">
    <citation type="submission" date="2020-01" db="EMBL/GenBank/DDBJ databases">
        <title>Paenibacillus sp. nov., isolated from tomato rhizosphere.</title>
        <authorList>
            <person name="Weon H.-Y."/>
            <person name="Lee S.A."/>
        </authorList>
    </citation>
    <scope>NUCLEOTIDE SEQUENCE [LARGE SCALE GENOMIC DNA]</scope>
    <source>
        <strain evidence="1 2">12200R-189</strain>
    </source>
</reference>
<accession>A0A6C0G1L8</accession>
<dbReference type="Proteomes" id="UP000476064">
    <property type="component" value="Chromosome"/>
</dbReference>
<proteinExistence type="predicted"/>